<name>A0ABW8W5B4_9PSED</name>
<evidence type="ECO:0000259" key="2">
    <source>
        <dbReference type="Pfam" id="PF13439"/>
    </source>
</evidence>
<protein>
    <submittedName>
        <fullName evidence="3">Glycosyltransferase family 4 protein</fullName>
        <ecNumber evidence="3">2.4.-.-</ecNumber>
    </submittedName>
</protein>
<dbReference type="InterPro" id="IPR028098">
    <property type="entry name" value="Glyco_trans_4-like_N"/>
</dbReference>
<organism evidence="3 4">
    <name type="scientific">Pseudomonas azerbaijanorientalis</name>
    <dbReference type="NCBI Taxonomy" id="2842350"/>
    <lineage>
        <taxon>Bacteria</taxon>
        <taxon>Pseudomonadati</taxon>
        <taxon>Pseudomonadota</taxon>
        <taxon>Gammaproteobacteria</taxon>
        <taxon>Pseudomonadales</taxon>
        <taxon>Pseudomonadaceae</taxon>
        <taxon>Pseudomonas</taxon>
    </lineage>
</organism>
<sequence length="362" mass="40632">MLKILHVAEYAKGGVATVINELLSSQNKTHNTFVLVNESHASYINPSQQVFTYRGSRSILGLVLFTAKLIYVYLKLKPDIVHLHSSFAGAIGRLALVFFPAKIIYQSHGVSFDPQRVTGIKKKLLTFTEGLLSFLSDATIAISHYEFNLLCNATHKKKVHLIENGVSDTLLQKQSNKRNGKLLFVGRLDHQKGFDLIVDYFAKYNTSFTLDVAGEQVLGDSKKRHSTPNINYLGWLPPEELEKKYADYTAVVMPSRWEGFGLVAIESLRAGTPVISSDRGALPSIISDNFNGLIFSIENFEKDFQHCLATLEAKPAAFFEKNCRETYETKFNANIMASKIERLYISTLNSKNQPPTRTPHTH</sequence>
<dbReference type="EC" id="2.4.-.-" evidence="3"/>
<dbReference type="InterPro" id="IPR001296">
    <property type="entry name" value="Glyco_trans_1"/>
</dbReference>
<keyword evidence="4" id="KW-1185">Reference proteome</keyword>
<keyword evidence="3" id="KW-0808">Transferase</keyword>
<dbReference type="Pfam" id="PF13439">
    <property type="entry name" value="Glyco_transf_4"/>
    <property type="match status" value="1"/>
</dbReference>
<feature type="domain" description="Glycosyl transferase family 1" evidence="1">
    <location>
        <begin position="174"/>
        <end position="299"/>
    </location>
</feature>
<comment type="caution">
    <text evidence="3">The sequence shown here is derived from an EMBL/GenBank/DDBJ whole genome shotgun (WGS) entry which is preliminary data.</text>
</comment>
<dbReference type="EMBL" id="JBJNUY010000005">
    <property type="protein sequence ID" value="MFL8999899.1"/>
    <property type="molecule type" value="Genomic_DNA"/>
</dbReference>
<reference evidence="3 4" key="1">
    <citation type="submission" date="2024-12" db="EMBL/GenBank/DDBJ databases">
        <title>Pseudomonas species isolated from Lotus nodules promote plant growth.</title>
        <authorList>
            <person name="Yu Y.-H."/>
            <person name="Kurtenbach J."/>
            <person name="Crosbie D."/>
            <person name="Brachmann A."/>
            <person name="Marin M."/>
        </authorList>
    </citation>
    <scope>NUCLEOTIDE SEQUENCE [LARGE SCALE GENOMIC DNA]</scope>
    <source>
        <strain evidence="3 4">PLb11B</strain>
    </source>
</reference>
<accession>A0ABW8W5B4</accession>
<feature type="domain" description="Glycosyltransferase subfamily 4-like N-terminal" evidence="2">
    <location>
        <begin position="13"/>
        <end position="167"/>
    </location>
</feature>
<dbReference type="CDD" id="cd03801">
    <property type="entry name" value="GT4_PimA-like"/>
    <property type="match status" value="1"/>
</dbReference>
<dbReference type="PANTHER" id="PTHR45947:SF3">
    <property type="entry name" value="SULFOQUINOVOSYL TRANSFERASE SQD2"/>
    <property type="match status" value="1"/>
</dbReference>
<evidence type="ECO:0000313" key="4">
    <source>
        <dbReference type="Proteomes" id="UP001628646"/>
    </source>
</evidence>
<evidence type="ECO:0000259" key="1">
    <source>
        <dbReference type="Pfam" id="PF00534"/>
    </source>
</evidence>
<gene>
    <name evidence="3" type="ORF">ACJ8NA_14795</name>
</gene>
<dbReference type="RefSeq" id="WP_407802264.1">
    <property type="nucleotide sequence ID" value="NZ_JBJNUX010000023.1"/>
</dbReference>
<dbReference type="SUPFAM" id="SSF53756">
    <property type="entry name" value="UDP-Glycosyltransferase/glycogen phosphorylase"/>
    <property type="match status" value="1"/>
</dbReference>
<keyword evidence="3" id="KW-0328">Glycosyltransferase</keyword>
<dbReference type="GO" id="GO:0016757">
    <property type="term" value="F:glycosyltransferase activity"/>
    <property type="evidence" value="ECO:0007669"/>
    <property type="project" value="UniProtKB-KW"/>
</dbReference>
<evidence type="ECO:0000313" key="3">
    <source>
        <dbReference type="EMBL" id="MFL8999899.1"/>
    </source>
</evidence>
<dbReference type="Pfam" id="PF00534">
    <property type="entry name" value="Glycos_transf_1"/>
    <property type="match status" value="1"/>
</dbReference>
<dbReference type="InterPro" id="IPR050194">
    <property type="entry name" value="Glycosyltransferase_grp1"/>
</dbReference>
<proteinExistence type="predicted"/>
<dbReference type="PANTHER" id="PTHR45947">
    <property type="entry name" value="SULFOQUINOVOSYL TRANSFERASE SQD2"/>
    <property type="match status" value="1"/>
</dbReference>
<dbReference type="Gene3D" id="3.40.50.2000">
    <property type="entry name" value="Glycogen Phosphorylase B"/>
    <property type="match status" value="2"/>
</dbReference>
<dbReference type="Proteomes" id="UP001628646">
    <property type="component" value="Unassembled WGS sequence"/>
</dbReference>